<proteinExistence type="predicted"/>
<dbReference type="GO" id="GO:0004363">
    <property type="term" value="F:glutathione synthase activity"/>
    <property type="evidence" value="ECO:0007669"/>
    <property type="project" value="UniProtKB-EC"/>
</dbReference>
<dbReference type="GO" id="GO:0043295">
    <property type="term" value="F:glutathione binding"/>
    <property type="evidence" value="ECO:0007669"/>
    <property type="project" value="TreeGrafter"/>
</dbReference>
<organism evidence="1 2">
    <name type="scientific">Glycine soja</name>
    <name type="common">Wild soybean</name>
    <dbReference type="NCBI Taxonomy" id="3848"/>
    <lineage>
        <taxon>Eukaryota</taxon>
        <taxon>Viridiplantae</taxon>
        <taxon>Streptophyta</taxon>
        <taxon>Embryophyta</taxon>
        <taxon>Tracheophyta</taxon>
        <taxon>Spermatophyta</taxon>
        <taxon>Magnoliopsida</taxon>
        <taxon>eudicotyledons</taxon>
        <taxon>Gunneridae</taxon>
        <taxon>Pentapetalae</taxon>
        <taxon>rosids</taxon>
        <taxon>fabids</taxon>
        <taxon>Fabales</taxon>
        <taxon>Fabaceae</taxon>
        <taxon>Papilionoideae</taxon>
        <taxon>50 kb inversion clade</taxon>
        <taxon>NPAAA clade</taxon>
        <taxon>indigoferoid/millettioid clade</taxon>
        <taxon>Phaseoleae</taxon>
        <taxon>Glycine</taxon>
        <taxon>Glycine subgen. Soja</taxon>
    </lineage>
</organism>
<dbReference type="InterPro" id="IPR014049">
    <property type="entry name" value="Glutathione_synthase_N_euk"/>
</dbReference>
<dbReference type="GO" id="GO:0005829">
    <property type="term" value="C:cytosol"/>
    <property type="evidence" value="ECO:0007669"/>
    <property type="project" value="TreeGrafter"/>
</dbReference>
<dbReference type="SMR" id="A0A445LGE5"/>
<sequence length="139" mass="15501">MALILLLFAMALSEPLTLTPVQDSPLFDCHRLDQQFLHTLAYDALVWSPLHGLLVGDKSVQRSGSVPGVGLVHAPLALLPTPFPEKQCREATELDAKFLQESLSRLITWLFLNAELKTRMSTKVRGELIPVLNFALRNK</sequence>
<dbReference type="PANTHER" id="PTHR11130:SF0">
    <property type="entry name" value="GLUTATHIONE SYNTHETASE"/>
    <property type="match status" value="1"/>
</dbReference>
<dbReference type="Gene3D" id="3.30.1490.80">
    <property type="match status" value="1"/>
</dbReference>
<accession>A0A445LGE5</accession>
<dbReference type="EMBL" id="QZWG01000003">
    <property type="protein sequence ID" value="RZC22250.1"/>
    <property type="molecule type" value="Genomic_DNA"/>
</dbReference>
<reference evidence="1 2" key="1">
    <citation type="submission" date="2018-09" db="EMBL/GenBank/DDBJ databases">
        <title>A high-quality reference genome of wild soybean provides a powerful tool to mine soybean genomes.</title>
        <authorList>
            <person name="Xie M."/>
            <person name="Chung C.Y.L."/>
            <person name="Li M.-W."/>
            <person name="Wong F.-L."/>
            <person name="Chan T.-F."/>
            <person name="Lam H.-M."/>
        </authorList>
    </citation>
    <scope>NUCLEOTIDE SEQUENCE [LARGE SCALE GENOMIC DNA]</scope>
    <source>
        <strain evidence="2">cv. W05</strain>
        <tissue evidence="1">Hypocotyl of etiolated seedlings</tissue>
    </source>
</reference>
<dbReference type="Proteomes" id="UP000289340">
    <property type="component" value="Chromosome 3"/>
</dbReference>
<name>A0A445LGE5_GLYSO</name>
<dbReference type="PANTHER" id="PTHR11130">
    <property type="entry name" value="GLUTATHIONE SYNTHETASE"/>
    <property type="match status" value="1"/>
</dbReference>
<gene>
    <name evidence="1" type="ORF">D0Y65_008086</name>
</gene>
<protein>
    <submittedName>
        <fullName evidence="1">Glutathione synthetase, chloroplastic</fullName>
        <ecNumber evidence="1">6.3.2.3</ecNumber>
    </submittedName>
</protein>
<keyword evidence="2" id="KW-1185">Reference proteome</keyword>
<evidence type="ECO:0000313" key="2">
    <source>
        <dbReference type="Proteomes" id="UP000289340"/>
    </source>
</evidence>
<dbReference type="AlphaFoldDB" id="A0A445LGE5"/>
<dbReference type="Pfam" id="PF03917">
    <property type="entry name" value="GSH_synth_ATP"/>
    <property type="match status" value="1"/>
</dbReference>
<evidence type="ECO:0000313" key="1">
    <source>
        <dbReference type="EMBL" id="RZC22250.1"/>
    </source>
</evidence>
<dbReference type="GO" id="GO:0005524">
    <property type="term" value="F:ATP binding"/>
    <property type="evidence" value="ECO:0007669"/>
    <property type="project" value="InterPro"/>
</dbReference>
<dbReference type="InterPro" id="IPR005615">
    <property type="entry name" value="Glutathione_synthase"/>
</dbReference>
<dbReference type="Gramene" id="XM_028368040.1">
    <property type="protein sequence ID" value="XP_028223841.1"/>
    <property type="gene ID" value="LOC114405574"/>
</dbReference>
<dbReference type="EC" id="6.3.2.3" evidence="1"/>
<keyword evidence="1" id="KW-0436">Ligase</keyword>
<dbReference type="SUPFAM" id="SSF56059">
    <property type="entry name" value="Glutathione synthetase ATP-binding domain-like"/>
    <property type="match status" value="1"/>
</dbReference>
<comment type="caution">
    <text evidence="1">The sequence shown here is derived from an EMBL/GenBank/DDBJ whole genome shotgun (WGS) entry which is preliminary data.</text>
</comment>